<reference evidence="1" key="1">
    <citation type="submission" date="2023-07" db="EMBL/GenBank/DDBJ databases">
        <authorList>
            <consortium name="CYATHOMIX"/>
        </authorList>
    </citation>
    <scope>NUCLEOTIDE SEQUENCE</scope>
    <source>
        <strain evidence="1">N/A</strain>
    </source>
</reference>
<dbReference type="Proteomes" id="UP001176961">
    <property type="component" value="Unassembled WGS sequence"/>
</dbReference>
<dbReference type="Gene3D" id="1.25.10.10">
    <property type="entry name" value="Leucine-rich Repeat Variant"/>
    <property type="match status" value="1"/>
</dbReference>
<evidence type="ECO:0000313" key="2">
    <source>
        <dbReference type="Proteomes" id="UP001176961"/>
    </source>
</evidence>
<proteinExistence type="predicted"/>
<dbReference type="SUPFAM" id="SSF48371">
    <property type="entry name" value="ARM repeat"/>
    <property type="match status" value="1"/>
</dbReference>
<dbReference type="EMBL" id="CATQJL010000112">
    <property type="protein sequence ID" value="CAJ0594418.1"/>
    <property type="molecule type" value="Genomic_DNA"/>
</dbReference>
<keyword evidence="2" id="KW-1185">Reference proteome</keyword>
<sequence length="842" mass="94871">MTVERKTRLQAHSQNPWEKEYVQTQLLHPRTLCCRNVMTHMDQCEPEGHNAETTETQTNLNLSGDRNLAGSIPLIFNRLRRKSFRKDSFEEKTAPSSFFPYMDAQRAYDQQVASTSRFPQYPKPEMMQQYPPACRQNIPHMYPPNYPRSPSRVPQADHTSHWMNGPYTAGYANSPIPSAAPSVMSHISMQDDLVSVMSVQTTLNASTAPCPQDLTELRPQSQFSSTASTPPCTENVDPATIQEVRRNVAYSINNFYSNDQFKIIQCICHYAQRNMFQFVDLASVHKLLLLIAQLLKNTADPNFRRQNSLQTSNLLLNAIFYLSRNPTTLRVVMHVASDKNTAEFIYIIAHFAKVNLNWAAALTLHTLFDYSGPEGAKCIMYAKQIQPGAVLDALLHILKEKPDRKRTLFVLHSLQLLARKDSNAKQHIVQSYGGRFIELLIGSAQGGLLALADNARDQGRLLYRIFALLNVVMASQASAEMFVRCGGLQKVCERLFQSTDVLREGIHLVALASDVKAVDDQDLRISIRQVLDILCRSNDRDLFVRRYSSGFLVNIMANRPVNKRLLIECGAFDIFTRLCYQYSNLEQWGQTKETRGMVEELTDNILLSLNSLLMEPLKPETTRARDLCLSQKSFQTCLLNLLSHGSANIRNRVLRLTGLLLSCCAGWGATVMQAVTEEKGDNIVGIIFTVISATRADATDSNRKETVNALVACFRILNLIMMCDEGVKKTLVSFVRNSPVSMMELLRTFTEDNLIVQILEMCDRIADDENLAQQWVSDRPLLDANANSSNPEIARAAQSLVSKLSVVNSDFEPLAGRAHSLHMVRTGPAHSIKWTYNMYKSV</sequence>
<comment type="caution">
    <text evidence="1">The sequence shown here is derived from an EMBL/GenBank/DDBJ whole genome shotgun (WGS) entry which is preliminary data.</text>
</comment>
<dbReference type="AlphaFoldDB" id="A0AA36GLS3"/>
<name>A0AA36GLS3_CYLNA</name>
<protein>
    <submittedName>
        <fullName evidence="1">Uncharacterized protein</fullName>
    </submittedName>
</protein>
<organism evidence="1 2">
    <name type="scientific">Cylicocyclus nassatus</name>
    <name type="common">Nematode worm</name>
    <dbReference type="NCBI Taxonomy" id="53992"/>
    <lineage>
        <taxon>Eukaryota</taxon>
        <taxon>Metazoa</taxon>
        <taxon>Ecdysozoa</taxon>
        <taxon>Nematoda</taxon>
        <taxon>Chromadorea</taxon>
        <taxon>Rhabditida</taxon>
        <taxon>Rhabditina</taxon>
        <taxon>Rhabditomorpha</taxon>
        <taxon>Strongyloidea</taxon>
        <taxon>Strongylidae</taxon>
        <taxon>Cylicocyclus</taxon>
    </lineage>
</organism>
<evidence type="ECO:0000313" key="1">
    <source>
        <dbReference type="EMBL" id="CAJ0594418.1"/>
    </source>
</evidence>
<gene>
    <name evidence="1" type="ORF">CYNAS_LOCUS6401</name>
</gene>
<accession>A0AA36GLS3</accession>
<dbReference type="InterPro" id="IPR016024">
    <property type="entry name" value="ARM-type_fold"/>
</dbReference>
<dbReference type="InterPro" id="IPR011989">
    <property type="entry name" value="ARM-like"/>
</dbReference>
<dbReference type="Gene3D" id="1.10.10.1630">
    <property type="entry name" value="Sys-1 C-terminal domain-like"/>
    <property type="match status" value="1"/>
</dbReference>